<dbReference type="AlphaFoldDB" id="A0A2N1M514"/>
<evidence type="ECO:0000313" key="1">
    <source>
        <dbReference type="EMBL" id="PKK56699.1"/>
    </source>
</evidence>
<accession>A0A2N1M514</accession>
<reference evidence="1 2" key="1">
    <citation type="submission" date="2016-04" db="EMBL/GenBank/DDBJ databases">
        <title>Genome analyses suggest a sexual origin of heterokaryosis in a supposedly ancient asexual fungus.</title>
        <authorList>
            <person name="Ropars J."/>
            <person name="Sedzielewska K."/>
            <person name="Noel J."/>
            <person name="Charron P."/>
            <person name="Farinelli L."/>
            <person name="Marton T."/>
            <person name="Kruger M."/>
            <person name="Pelin A."/>
            <person name="Brachmann A."/>
            <person name="Corradi N."/>
        </authorList>
    </citation>
    <scope>NUCLEOTIDE SEQUENCE [LARGE SCALE GENOMIC DNA]</scope>
    <source>
        <strain evidence="1 2">C2</strain>
    </source>
</reference>
<protein>
    <submittedName>
        <fullName evidence="1">Uncharacterized protein</fullName>
    </submittedName>
</protein>
<dbReference type="OrthoDB" id="2324364at2759"/>
<reference evidence="1 2" key="2">
    <citation type="submission" date="2017-10" db="EMBL/GenBank/DDBJ databases">
        <title>Extensive intraspecific genome diversity in a model arbuscular mycorrhizal fungus.</title>
        <authorList>
            <person name="Chen E.C.H."/>
            <person name="Morin E."/>
            <person name="Baudet D."/>
            <person name="Noel J."/>
            <person name="Ndikumana S."/>
            <person name="Charron P."/>
            <person name="St-Onge C."/>
            <person name="Giorgi J."/>
            <person name="Grigoriev I.V."/>
            <person name="Roux C."/>
            <person name="Martin F.M."/>
            <person name="Corradi N."/>
        </authorList>
    </citation>
    <scope>NUCLEOTIDE SEQUENCE [LARGE SCALE GENOMIC DNA]</scope>
    <source>
        <strain evidence="1 2">C2</strain>
    </source>
</reference>
<gene>
    <name evidence="1" type="ORF">RhiirC2_799482</name>
</gene>
<dbReference type="VEuPathDB" id="FungiDB:FUN_011531"/>
<comment type="caution">
    <text evidence="1">The sequence shown here is derived from an EMBL/GenBank/DDBJ whole genome shotgun (WGS) entry which is preliminary data.</text>
</comment>
<evidence type="ECO:0000313" key="2">
    <source>
        <dbReference type="Proteomes" id="UP000233469"/>
    </source>
</evidence>
<proteinExistence type="predicted"/>
<sequence>MCLQYVNGLSAKCVYYCILRWVKFNSKGQYKQYSSIEPSKLFEDVLSNGRKIRRWSLNISLCWFIGLESVRKTIIDTYLLERLTIKRKKDHGKLQVRISEPRRCVICAVEEKDESFAQDGSELFGQMKGIKEISMVLNL</sequence>
<dbReference type="EMBL" id="LLXL01005248">
    <property type="protein sequence ID" value="PKK56699.1"/>
    <property type="molecule type" value="Genomic_DNA"/>
</dbReference>
<name>A0A2N1M514_9GLOM</name>
<dbReference type="Proteomes" id="UP000233469">
    <property type="component" value="Unassembled WGS sequence"/>
</dbReference>
<organism evidence="1 2">
    <name type="scientific">Rhizophagus irregularis</name>
    <dbReference type="NCBI Taxonomy" id="588596"/>
    <lineage>
        <taxon>Eukaryota</taxon>
        <taxon>Fungi</taxon>
        <taxon>Fungi incertae sedis</taxon>
        <taxon>Mucoromycota</taxon>
        <taxon>Glomeromycotina</taxon>
        <taxon>Glomeromycetes</taxon>
        <taxon>Glomerales</taxon>
        <taxon>Glomeraceae</taxon>
        <taxon>Rhizophagus</taxon>
    </lineage>
</organism>